<evidence type="ECO:0000259" key="2">
    <source>
        <dbReference type="Pfam" id="PF14303"/>
    </source>
</evidence>
<feature type="compositionally biased region" description="Polar residues" evidence="1">
    <location>
        <begin position="160"/>
        <end position="176"/>
    </location>
</feature>
<evidence type="ECO:0000313" key="3">
    <source>
        <dbReference type="EMBL" id="KAA1136244.1"/>
    </source>
</evidence>
<feature type="compositionally biased region" description="Basic and acidic residues" evidence="1">
    <location>
        <begin position="41"/>
        <end position="51"/>
    </location>
</feature>
<gene>
    <name evidence="3" type="ORF">PGTUg99_011707</name>
</gene>
<comment type="caution">
    <text evidence="3">The sequence shown here is derived from an EMBL/GenBank/DDBJ whole genome shotgun (WGS) entry which is preliminary data.</text>
</comment>
<protein>
    <recommendedName>
        <fullName evidence="2">No apical meristem-associated C-terminal domain-containing protein</fullName>
    </recommendedName>
</protein>
<feature type="domain" description="No apical meristem-associated C-terminal" evidence="2">
    <location>
        <begin position="117"/>
        <end position="249"/>
    </location>
</feature>
<dbReference type="EMBL" id="VDEP01000035">
    <property type="protein sequence ID" value="KAA1136244.1"/>
    <property type="molecule type" value="Genomic_DNA"/>
</dbReference>
<reference evidence="3 4" key="1">
    <citation type="submission" date="2019-05" db="EMBL/GenBank/DDBJ databases">
        <title>Emergence of the Ug99 lineage of the wheat stem rust pathogen through somatic hybridization.</title>
        <authorList>
            <person name="Li F."/>
            <person name="Upadhyaya N.M."/>
            <person name="Sperschneider J."/>
            <person name="Matny O."/>
            <person name="Nguyen-Phuc H."/>
            <person name="Mago R."/>
            <person name="Raley C."/>
            <person name="Miller M.E."/>
            <person name="Silverstein K.A.T."/>
            <person name="Henningsen E."/>
            <person name="Hirsch C.D."/>
            <person name="Visser B."/>
            <person name="Pretorius Z.A."/>
            <person name="Steffenson B.J."/>
            <person name="Schwessinger B."/>
            <person name="Dodds P.N."/>
            <person name="Figueroa M."/>
        </authorList>
    </citation>
    <scope>NUCLEOTIDE SEQUENCE [LARGE SCALE GENOMIC DNA]</scope>
    <source>
        <strain evidence="3 4">Ug99</strain>
    </source>
</reference>
<dbReference type="AlphaFoldDB" id="A0A5B0SIB0"/>
<feature type="region of interest" description="Disordered" evidence="1">
    <location>
        <begin position="1"/>
        <end position="65"/>
    </location>
</feature>
<evidence type="ECO:0000313" key="4">
    <source>
        <dbReference type="Proteomes" id="UP000325313"/>
    </source>
</evidence>
<dbReference type="InterPro" id="IPR029466">
    <property type="entry name" value="NAM-associated_C"/>
</dbReference>
<organism evidence="3 4">
    <name type="scientific">Puccinia graminis f. sp. tritici</name>
    <dbReference type="NCBI Taxonomy" id="56615"/>
    <lineage>
        <taxon>Eukaryota</taxon>
        <taxon>Fungi</taxon>
        <taxon>Dikarya</taxon>
        <taxon>Basidiomycota</taxon>
        <taxon>Pucciniomycotina</taxon>
        <taxon>Pucciniomycetes</taxon>
        <taxon>Pucciniales</taxon>
        <taxon>Pucciniaceae</taxon>
        <taxon>Puccinia</taxon>
    </lineage>
</organism>
<dbReference type="PANTHER" id="PTHR45125:SF3">
    <property type="entry name" value="NO-APICAL-MERISTEM-ASSOCIATED CARBOXY-TERMINAL DOMAIN PROTEIN"/>
    <property type="match status" value="1"/>
</dbReference>
<dbReference type="Proteomes" id="UP000325313">
    <property type="component" value="Unassembled WGS sequence"/>
</dbReference>
<sequence>MVKVVDVESSAPKTPVAKGTSNKKNKNEDENTPVPKNKQATKNDESADLKPKQPKPPKWQPKEDQSLCTSWLNTLKDAVIGNNQTKTMFWDRIYAMFLELMDKVVKAKLLFKTNTGKNFTLDHCWGILHHSPKWIKHTEEGSAPKKNKTNSKKIAAANPDPSSTSDALSVPSSSATDDSKRPEGLKAAKKRKNDEINIADLIQGQKELLKISRQMQKSFNLFADDMVMGQDLSGMDEEMRAYFQAKRKRVMDRLNNKK</sequence>
<feature type="compositionally biased region" description="Basic and acidic residues" evidence="1">
    <location>
        <begin position="177"/>
        <end position="186"/>
    </location>
</feature>
<accession>A0A5B0SIB0</accession>
<dbReference type="Pfam" id="PF14303">
    <property type="entry name" value="NAM-associated"/>
    <property type="match status" value="1"/>
</dbReference>
<name>A0A5B0SIB0_PUCGR</name>
<proteinExistence type="predicted"/>
<feature type="region of interest" description="Disordered" evidence="1">
    <location>
        <begin position="139"/>
        <end position="190"/>
    </location>
</feature>
<dbReference type="PANTHER" id="PTHR45125">
    <property type="entry name" value="F21J9.4-RELATED"/>
    <property type="match status" value="1"/>
</dbReference>
<evidence type="ECO:0000256" key="1">
    <source>
        <dbReference type="SAM" id="MobiDB-lite"/>
    </source>
</evidence>